<keyword evidence="1" id="KW-0614">Plasmid</keyword>
<proteinExistence type="predicted"/>
<gene>
    <name evidence="1" type="ORF">pE0171_KPC_00033</name>
    <name evidence="2" type="ORF">pE0171_KPC_00060</name>
</gene>
<evidence type="ECO:0000313" key="2">
    <source>
        <dbReference type="EMBL" id="QLG02632.1"/>
    </source>
</evidence>
<dbReference type="AlphaFoldDB" id="A0A7D5JQ98"/>
<evidence type="ECO:0000313" key="1">
    <source>
        <dbReference type="EMBL" id="QLG02605.1"/>
    </source>
</evidence>
<sequence>MTTAEGASLVKPSLDFNADVAITSPTIAITRKSQPFMIYLPICVGLIMHA</sequence>
<protein>
    <submittedName>
        <fullName evidence="1">Uncharacterized protein</fullName>
    </submittedName>
</protein>
<dbReference type="EMBL" id="MK370988">
    <property type="protein sequence ID" value="QLG02605.1"/>
    <property type="molecule type" value="Genomic_DNA"/>
</dbReference>
<reference evidence="1" key="1">
    <citation type="journal article" name="Front. Microbiol.">
        <title>A Nosocomial Respiratory Infection Outbreak of Carbapenem-Resistant Escherichia coli ST131 With Multiple Transmissible bla KPC-2 Carrying Plasmids.</title>
        <authorList>
            <person name="Gong L."/>
            <person name="Tang N."/>
            <person name="Chen D."/>
            <person name="Sun K."/>
            <person name="Lan R."/>
            <person name="Zhang W."/>
            <person name="Zhou H."/>
            <person name="Yuan M."/>
            <person name="Chen X."/>
            <person name="Zhao X."/>
            <person name="Che J."/>
            <person name="Bai X."/>
            <person name="Zhang Y."/>
            <person name="Xu H."/>
            <person name="Walsh T.R."/>
            <person name="Lu J."/>
            <person name="Xu J."/>
            <person name="Li J."/>
            <person name="Feng J."/>
        </authorList>
    </citation>
    <scope>NUCLEOTIDE SEQUENCE</scope>
    <source>
        <strain evidence="1">E0171</strain>
        <plasmid evidence="1">pE0171_KPC</plasmid>
    </source>
</reference>
<accession>A0A7D5JQ98</accession>
<organism evidence="1">
    <name type="scientific">Escherichia coli</name>
    <dbReference type="NCBI Taxonomy" id="562"/>
    <lineage>
        <taxon>Bacteria</taxon>
        <taxon>Pseudomonadati</taxon>
        <taxon>Pseudomonadota</taxon>
        <taxon>Gammaproteobacteria</taxon>
        <taxon>Enterobacterales</taxon>
        <taxon>Enterobacteriaceae</taxon>
        <taxon>Escherichia</taxon>
    </lineage>
</organism>
<geneLocation type="plasmid" evidence="1">
    <name>pE0171_KPC</name>
</geneLocation>
<dbReference type="EMBL" id="MK370988">
    <property type="protein sequence ID" value="QLG02632.1"/>
    <property type="molecule type" value="Genomic_DNA"/>
</dbReference>
<name>A0A7D5JQ98_ECOLX</name>